<gene>
    <name evidence="1" type="ORF">UFOVP995_43</name>
</gene>
<evidence type="ECO:0000313" key="1">
    <source>
        <dbReference type="EMBL" id="CAB4176637.1"/>
    </source>
</evidence>
<name>A0A6J5Q1T2_9CAUD</name>
<organism evidence="1">
    <name type="scientific">uncultured Caudovirales phage</name>
    <dbReference type="NCBI Taxonomy" id="2100421"/>
    <lineage>
        <taxon>Viruses</taxon>
        <taxon>Duplodnaviria</taxon>
        <taxon>Heunggongvirae</taxon>
        <taxon>Uroviricota</taxon>
        <taxon>Caudoviricetes</taxon>
        <taxon>Peduoviridae</taxon>
        <taxon>Maltschvirus</taxon>
        <taxon>Maltschvirus maltsch</taxon>
    </lineage>
</organism>
<protein>
    <submittedName>
        <fullName evidence="1">Uncharacterized protein</fullName>
    </submittedName>
</protein>
<proteinExistence type="predicted"/>
<accession>A0A6J5Q1T2</accession>
<dbReference type="EMBL" id="LR796934">
    <property type="protein sequence ID" value="CAB4176637.1"/>
    <property type="molecule type" value="Genomic_DNA"/>
</dbReference>
<sequence length="98" mass="10755">MTSGDPARSPRRPVKTLKVRGKKWALRFVPNLGDSAGQCDYTQGVIRIALGQKPQDELDTLVHEILHAAYPDLEESAVAQGAQGVAEALWRLGYRRGT</sequence>
<reference evidence="1" key="1">
    <citation type="submission" date="2020-05" db="EMBL/GenBank/DDBJ databases">
        <authorList>
            <person name="Chiriac C."/>
            <person name="Salcher M."/>
            <person name="Ghai R."/>
            <person name="Kavagutti S V."/>
        </authorList>
    </citation>
    <scope>NUCLEOTIDE SEQUENCE</scope>
</reference>